<comment type="subcellular location">
    <subcellularLocation>
        <location evidence="1">Nucleus</location>
    </subcellularLocation>
</comment>
<evidence type="ECO:0000256" key="10">
    <source>
        <dbReference type="SAM" id="MobiDB-lite"/>
    </source>
</evidence>
<dbReference type="Pfam" id="PF13894">
    <property type="entry name" value="zf-C2H2_4"/>
    <property type="match status" value="1"/>
</dbReference>
<evidence type="ECO:0000256" key="4">
    <source>
        <dbReference type="ARBA" id="ARBA00022771"/>
    </source>
</evidence>
<keyword evidence="3" id="KW-0677">Repeat</keyword>
<dbReference type="SUPFAM" id="SSF57667">
    <property type="entry name" value="beta-beta-alpha zinc fingers"/>
    <property type="match status" value="3"/>
</dbReference>
<keyword evidence="5" id="KW-0862">Zinc</keyword>
<dbReference type="InterPro" id="IPR013087">
    <property type="entry name" value="Znf_C2H2_type"/>
</dbReference>
<keyword evidence="13" id="KW-1185">Reference proteome</keyword>
<evidence type="ECO:0000256" key="1">
    <source>
        <dbReference type="ARBA" id="ARBA00004123"/>
    </source>
</evidence>
<dbReference type="GO" id="GO:0008270">
    <property type="term" value="F:zinc ion binding"/>
    <property type="evidence" value="ECO:0007669"/>
    <property type="project" value="UniProtKB-KW"/>
</dbReference>
<keyword evidence="8" id="KW-0539">Nucleus</keyword>
<evidence type="ECO:0000256" key="3">
    <source>
        <dbReference type="ARBA" id="ARBA00022737"/>
    </source>
</evidence>
<evidence type="ECO:0000256" key="6">
    <source>
        <dbReference type="ARBA" id="ARBA00023015"/>
    </source>
</evidence>
<evidence type="ECO:0000256" key="5">
    <source>
        <dbReference type="ARBA" id="ARBA00022833"/>
    </source>
</evidence>
<accession>A0A672FM22</accession>
<evidence type="ECO:0000256" key="7">
    <source>
        <dbReference type="ARBA" id="ARBA00023163"/>
    </source>
</evidence>
<name>A0A672FM22_SALFA</name>
<keyword evidence="2" id="KW-0479">Metal-binding</keyword>
<dbReference type="PROSITE" id="PS00028">
    <property type="entry name" value="ZINC_FINGER_C2H2_1"/>
    <property type="match status" value="5"/>
</dbReference>
<evidence type="ECO:0000256" key="9">
    <source>
        <dbReference type="PROSITE-ProRule" id="PRU00042"/>
    </source>
</evidence>
<evidence type="ECO:0000256" key="2">
    <source>
        <dbReference type="ARBA" id="ARBA00022723"/>
    </source>
</evidence>
<keyword evidence="6" id="KW-0805">Transcription regulation</keyword>
<dbReference type="SMART" id="SM00355">
    <property type="entry name" value="ZnF_C2H2"/>
    <property type="match status" value="5"/>
</dbReference>
<feature type="compositionally biased region" description="Pro residues" evidence="10">
    <location>
        <begin position="101"/>
        <end position="111"/>
    </location>
</feature>
<dbReference type="AlphaFoldDB" id="A0A672FM22"/>
<dbReference type="Pfam" id="PF00096">
    <property type="entry name" value="zf-C2H2"/>
    <property type="match status" value="3"/>
</dbReference>
<dbReference type="PANTHER" id="PTHR24388:SF50">
    <property type="entry name" value="ZINC FINGER PROTEIN 646"/>
    <property type="match status" value="1"/>
</dbReference>
<dbReference type="PROSITE" id="PS50157">
    <property type="entry name" value="ZINC_FINGER_C2H2_2"/>
    <property type="match status" value="5"/>
</dbReference>
<dbReference type="FunFam" id="3.30.160.60:FF:000432">
    <property type="entry name" value="zinc finger protein Gfi-1b isoform X1"/>
    <property type="match status" value="1"/>
</dbReference>
<reference evidence="12" key="3">
    <citation type="submission" date="2025-09" db="UniProtKB">
        <authorList>
            <consortium name="Ensembl"/>
        </authorList>
    </citation>
    <scope>IDENTIFICATION</scope>
</reference>
<organism evidence="12 13">
    <name type="scientific">Salarias fasciatus</name>
    <name type="common">Jewelled blenny</name>
    <name type="synonym">Blennius fasciatus</name>
    <dbReference type="NCBI Taxonomy" id="181472"/>
    <lineage>
        <taxon>Eukaryota</taxon>
        <taxon>Metazoa</taxon>
        <taxon>Chordata</taxon>
        <taxon>Craniata</taxon>
        <taxon>Vertebrata</taxon>
        <taxon>Euteleostomi</taxon>
        <taxon>Actinopterygii</taxon>
        <taxon>Neopterygii</taxon>
        <taxon>Teleostei</taxon>
        <taxon>Neoteleostei</taxon>
        <taxon>Acanthomorphata</taxon>
        <taxon>Ovalentaria</taxon>
        <taxon>Blenniimorphae</taxon>
        <taxon>Blenniiformes</taxon>
        <taxon>Blennioidei</taxon>
        <taxon>Blenniidae</taxon>
        <taxon>Salariinae</taxon>
        <taxon>Salarias</taxon>
    </lineage>
</organism>
<dbReference type="Proteomes" id="UP000472267">
    <property type="component" value="Chromosome 6"/>
</dbReference>
<proteinExistence type="predicted"/>
<keyword evidence="4 9" id="KW-0863">Zinc-finger</keyword>
<keyword evidence="7" id="KW-0804">Transcription</keyword>
<feature type="domain" description="C2H2-type" evidence="11">
    <location>
        <begin position="231"/>
        <end position="258"/>
    </location>
</feature>
<evidence type="ECO:0000256" key="8">
    <source>
        <dbReference type="ARBA" id="ARBA00023242"/>
    </source>
</evidence>
<dbReference type="FunFam" id="3.30.160.60:FF:000245">
    <property type="entry name" value="zinc finger protein Gfi-1"/>
    <property type="match status" value="1"/>
</dbReference>
<feature type="domain" description="C2H2-type" evidence="11">
    <location>
        <begin position="287"/>
        <end position="313"/>
    </location>
</feature>
<sequence>MPRSFLVKRGGLSHLRAAAQSPSPGSTPILISPAEKPPGSLDKTLGYSTADAAENISTPMILLQLDLPLSGCTDGSCRSAEACSPVSSNTLSGVKRAASPRPSPALWPNPPASSGYPDKLPVGLRDLRERPRSFRETRSHGGSQISALTPECPLCGKIFSCLSSLKTHISKSHGSRAHLSAAHMKPSRAEKEASPYRAKERTIGCTVCGKVFKRSSTLSTHLLIHSDIRPYPCEYCGKRFHQKSDMKKHTFIHTGEKPHVCQICGKAFSQSSNLITHSRKHRDDRPYRCPLCLYSFQHKVELRQHQDHHCVYR</sequence>
<dbReference type="GO" id="GO:0000978">
    <property type="term" value="F:RNA polymerase II cis-regulatory region sequence-specific DNA binding"/>
    <property type="evidence" value="ECO:0007669"/>
    <property type="project" value="TreeGrafter"/>
</dbReference>
<reference evidence="12" key="2">
    <citation type="submission" date="2025-08" db="UniProtKB">
        <authorList>
            <consortium name="Ensembl"/>
        </authorList>
    </citation>
    <scope>IDENTIFICATION</scope>
</reference>
<feature type="region of interest" description="Disordered" evidence="10">
    <location>
        <begin position="87"/>
        <end position="123"/>
    </location>
</feature>
<dbReference type="FunFam" id="3.30.160.60:FF:000208">
    <property type="entry name" value="zinc finger protein Gfi-1b"/>
    <property type="match status" value="1"/>
</dbReference>
<gene>
    <name evidence="12" type="primary">LOC115391112</name>
</gene>
<evidence type="ECO:0000259" key="11">
    <source>
        <dbReference type="PROSITE" id="PS50157"/>
    </source>
</evidence>
<feature type="domain" description="C2H2-type" evidence="11">
    <location>
        <begin position="259"/>
        <end position="286"/>
    </location>
</feature>
<evidence type="ECO:0000313" key="12">
    <source>
        <dbReference type="Ensembl" id="ENSSFAP00005007648.1"/>
    </source>
</evidence>
<dbReference type="Gene3D" id="3.30.160.60">
    <property type="entry name" value="Classic Zinc Finger"/>
    <property type="match status" value="3"/>
</dbReference>
<feature type="domain" description="C2H2-type" evidence="11">
    <location>
        <begin position="203"/>
        <end position="230"/>
    </location>
</feature>
<dbReference type="GO" id="GO:0000981">
    <property type="term" value="F:DNA-binding transcription factor activity, RNA polymerase II-specific"/>
    <property type="evidence" value="ECO:0007669"/>
    <property type="project" value="TreeGrafter"/>
</dbReference>
<protein>
    <submittedName>
        <fullName evidence="12">Zinc finger protein Gfi-1b-like</fullName>
    </submittedName>
</protein>
<dbReference type="Ensembl" id="ENSSFAT00005008040.1">
    <property type="protein sequence ID" value="ENSSFAP00005007648.1"/>
    <property type="gene ID" value="ENSSFAG00005004530.1"/>
</dbReference>
<reference evidence="12" key="1">
    <citation type="submission" date="2019-06" db="EMBL/GenBank/DDBJ databases">
        <authorList>
            <consortium name="Wellcome Sanger Institute Data Sharing"/>
        </authorList>
    </citation>
    <scope>NUCLEOTIDE SEQUENCE [LARGE SCALE GENOMIC DNA]</scope>
</reference>
<dbReference type="GO" id="GO:0005634">
    <property type="term" value="C:nucleus"/>
    <property type="evidence" value="ECO:0007669"/>
    <property type="project" value="UniProtKB-SubCell"/>
</dbReference>
<dbReference type="InterPro" id="IPR050527">
    <property type="entry name" value="Snail/Krueppel_Znf"/>
</dbReference>
<dbReference type="InterPro" id="IPR036236">
    <property type="entry name" value="Znf_C2H2_sf"/>
</dbReference>
<dbReference type="OMA" id="THICKSH"/>
<feature type="domain" description="C2H2-type" evidence="11">
    <location>
        <begin position="150"/>
        <end position="178"/>
    </location>
</feature>
<dbReference type="InParanoid" id="A0A672FM22"/>
<dbReference type="PANTHER" id="PTHR24388">
    <property type="entry name" value="ZINC FINGER PROTEIN"/>
    <property type="match status" value="1"/>
</dbReference>
<evidence type="ECO:0000313" key="13">
    <source>
        <dbReference type="Proteomes" id="UP000472267"/>
    </source>
</evidence>
<feature type="region of interest" description="Disordered" evidence="10">
    <location>
        <begin position="16"/>
        <end position="41"/>
    </location>
</feature>